<keyword evidence="3" id="KW-1185">Reference proteome</keyword>
<dbReference type="PANTHER" id="PTHR24198:SF165">
    <property type="entry name" value="ANKYRIN REPEAT-CONTAINING PROTEIN-RELATED"/>
    <property type="match status" value="1"/>
</dbReference>
<feature type="compositionally biased region" description="Basic and acidic residues" evidence="1">
    <location>
        <begin position="626"/>
        <end position="648"/>
    </location>
</feature>
<protein>
    <submittedName>
        <fullName evidence="2">Uncharacterized protein</fullName>
    </submittedName>
</protein>
<reference evidence="2 3" key="1">
    <citation type="submission" date="2020-02" db="EMBL/GenBank/DDBJ databases">
        <authorList>
            <person name="Ferguson B K."/>
        </authorList>
    </citation>
    <scope>NUCLEOTIDE SEQUENCE [LARGE SCALE GENOMIC DNA]</scope>
</reference>
<feature type="region of interest" description="Disordered" evidence="1">
    <location>
        <begin position="902"/>
        <end position="924"/>
    </location>
</feature>
<dbReference type="Proteomes" id="UP000479190">
    <property type="component" value="Unassembled WGS sequence"/>
</dbReference>
<feature type="region of interest" description="Disordered" evidence="1">
    <location>
        <begin position="614"/>
        <end position="685"/>
    </location>
</feature>
<accession>A0A6H5IH13</accession>
<evidence type="ECO:0000313" key="3">
    <source>
        <dbReference type="Proteomes" id="UP000479190"/>
    </source>
</evidence>
<evidence type="ECO:0000313" key="2">
    <source>
        <dbReference type="EMBL" id="CAB0036751.1"/>
    </source>
</evidence>
<gene>
    <name evidence="2" type="ORF">TBRA_LOCUS8603</name>
</gene>
<dbReference type="EMBL" id="CADCXV010000828">
    <property type="protein sequence ID" value="CAB0036751.1"/>
    <property type="molecule type" value="Genomic_DNA"/>
</dbReference>
<proteinExistence type="predicted"/>
<organism evidence="2 3">
    <name type="scientific">Trichogramma brassicae</name>
    <dbReference type="NCBI Taxonomy" id="86971"/>
    <lineage>
        <taxon>Eukaryota</taxon>
        <taxon>Metazoa</taxon>
        <taxon>Ecdysozoa</taxon>
        <taxon>Arthropoda</taxon>
        <taxon>Hexapoda</taxon>
        <taxon>Insecta</taxon>
        <taxon>Pterygota</taxon>
        <taxon>Neoptera</taxon>
        <taxon>Endopterygota</taxon>
        <taxon>Hymenoptera</taxon>
        <taxon>Apocrita</taxon>
        <taxon>Proctotrupomorpha</taxon>
        <taxon>Chalcidoidea</taxon>
        <taxon>Trichogrammatidae</taxon>
        <taxon>Trichogramma</taxon>
    </lineage>
</organism>
<dbReference type="AlphaFoldDB" id="A0A6H5IH13"/>
<dbReference type="InterPro" id="IPR036770">
    <property type="entry name" value="Ankyrin_rpt-contain_sf"/>
</dbReference>
<dbReference type="OrthoDB" id="10543045at2759"/>
<feature type="compositionally biased region" description="Basic residues" evidence="1">
    <location>
        <begin position="24"/>
        <end position="46"/>
    </location>
</feature>
<dbReference type="Gene3D" id="1.25.40.20">
    <property type="entry name" value="Ankyrin repeat-containing domain"/>
    <property type="match status" value="1"/>
</dbReference>
<feature type="compositionally biased region" description="Basic and acidic residues" evidence="1">
    <location>
        <begin position="673"/>
        <end position="684"/>
    </location>
</feature>
<sequence>MKGRQPSLIRDVGRGDATEFKSATIKKQRKKRGRCTAEGRKRRSRHRDTVQQGDLANYGGCMRMHTPKCRLGNVARFTSAYGPARGWFRTSARLPRISFSSSHFRSHSALIQLEILSSLDSRHSTSVRSREDASQLELLDVPWRLAYLWRSSTDSVPRPFFKRAKANVNAKDCFGNNPMFCALMRAVYDFYNTNFYLTDFRMRPVAVLQQLKIVVRTPNFEAGCIKADLAATNRMGQTLMHFILDSDREEINLQPYIEVVRWNEDRVAIVEFLLEQGAPVDTLDYYNDSLLQVAMNNFNYRAVDVLLNYEADLKIVRFNRQTFQRKRSAFGYYKAIVDLLKTIEILESRGYKLNEEEHELVSDFIMTPRKRVVSDLETFKSLFGSERRSGVYYNAEQHRVARKVNCVELLINLMITCRYADGIRRWACAYTRIYKGARNRFSQLARPMHHRRSVGERCARASPTPARCTLEDANLGYFCARVCVCIGVSRPHRAEKDFFRGSLTRDADFREREREKLPCIYMFICRAIAAGERPKAKKAKSPPADTATAARCSKNMSASCRALCLRAARSRPPTRCASSISLYLLSSLACARPNELIMYMLRACGVTADGRVAARGESSGSAPGERLTEDRHACESKGMRPRTKEHTCRQPGYGWSDAPREARPRQGSSRRRSREEVARGERGRLGPHITARRVVAAIAGEALAERSRSVRDRMKRARRGIMLMIDRYHRVHCRRRRRCCICKDIGYTRRGPEDGSGGGSSNSRSSSREGETAATAALYTLIDSHIFCERDANSATEAPQLKGSKAIDEIASVVPRERQEIRYSIRRLCRYTRTPSRTHSTRTVQNWHWYVYIYLSGMLQLQINIERTKCTADIICGINIQSMSEARSAAVLTAEPTYRPLGHAEAPREHISSPQRRKCIKTNR</sequence>
<dbReference type="SUPFAM" id="SSF48403">
    <property type="entry name" value="Ankyrin repeat"/>
    <property type="match status" value="1"/>
</dbReference>
<dbReference type="PANTHER" id="PTHR24198">
    <property type="entry name" value="ANKYRIN REPEAT AND PROTEIN KINASE DOMAIN-CONTAINING PROTEIN"/>
    <property type="match status" value="1"/>
</dbReference>
<name>A0A6H5IH13_9HYME</name>
<feature type="region of interest" description="Disordered" evidence="1">
    <location>
        <begin position="1"/>
        <end position="52"/>
    </location>
</feature>
<feature type="compositionally biased region" description="Basic residues" evidence="1">
    <location>
        <begin position="915"/>
        <end position="924"/>
    </location>
</feature>
<evidence type="ECO:0000256" key="1">
    <source>
        <dbReference type="SAM" id="MobiDB-lite"/>
    </source>
</evidence>